<keyword evidence="18" id="KW-1185">Reference proteome</keyword>
<evidence type="ECO:0000313" key="14">
    <source>
        <dbReference type="EMBL" id="KAE9961704.1"/>
    </source>
</evidence>
<dbReference type="EMBL" id="WNWR01000214">
    <property type="protein sequence ID" value="KAE9988361.1"/>
    <property type="molecule type" value="Genomic_DNA"/>
</dbReference>
<evidence type="ECO:0000256" key="13">
    <source>
        <dbReference type="RuleBase" id="RU361126"/>
    </source>
</evidence>
<keyword evidence="6 13" id="KW-0732">Signal</keyword>
<accession>A0A8H3YVD7</accession>
<feature type="signal peptide" evidence="13">
    <location>
        <begin position="1"/>
        <end position="20"/>
    </location>
</feature>
<dbReference type="PANTHER" id="PTHR37016:SF3">
    <property type="entry name" value="NEUTRAL PROTEASE 2-RELATED"/>
    <property type="match status" value="1"/>
</dbReference>
<evidence type="ECO:0000313" key="17">
    <source>
        <dbReference type="Proteomes" id="UP000447873"/>
    </source>
</evidence>
<evidence type="ECO:0000256" key="9">
    <source>
        <dbReference type="ARBA" id="ARBA00023049"/>
    </source>
</evidence>
<comment type="caution">
    <text evidence="15">The sequence shown here is derived from an EMBL/GenBank/DDBJ whole genome shotgun (WGS) entry which is preliminary data.</text>
</comment>
<evidence type="ECO:0000256" key="7">
    <source>
        <dbReference type="ARBA" id="ARBA00022801"/>
    </source>
</evidence>
<keyword evidence="13" id="KW-0964">Secreted</keyword>
<dbReference type="CDD" id="cd11008">
    <property type="entry name" value="M35_deuterolysin_like"/>
    <property type="match status" value="1"/>
</dbReference>
<dbReference type="Proteomes" id="UP000490939">
    <property type="component" value="Unassembled WGS sequence"/>
</dbReference>
<dbReference type="GO" id="GO:0004222">
    <property type="term" value="F:metalloendopeptidase activity"/>
    <property type="evidence" value="ECO:0007669"/>
    <property type="project" value="InterPro"/>
</dbReference>
<feature type="binding site" evidence="12">
    <location>
        <position position="313"/>
    </location>
    <ligand>
        <name>Zn(2+)</name>
        <dbReference type="ChEBI" id="CHEBI:29105"/>
        <note>catalytic</note>
    </ligand>
</feature>
<sequence length="358" mass="37480">MRFTSQFAIISLAALVSSTAIKHDLKRAPALDVKLSAIGNTLVKAAITNTGGCDINLLNKGTFLDKAAVEKVTVLSDAGPIPFLGMRKRISATGLTADAFTPLAAGQTIDFVIDMATVHDLSIGGPFKVATYGAIPYTEGKSTILSMGRALPYKSNQLTVTINGKKASRVKRALPALDKRTTVQSDCTGTQKSNVLSAISYCQQLASAASTAALSGSASKFQEYFKSTSTDVRQTVSSRLAAVATECGSTTSGKTTQHCTDVYSACDSNTLAYTLPSQNLVVNCPIYFSAIPVLSTTCHAQDMATTTIHEYTHAPGVFPPGTEDNGYGYAAANALSSDSAVLNADTYALYANAIYVGC</sequence>
<evidence type="ECO:0000313" key="16">
    <source>
        <dbReference type="EMBL" id="KAE9988361.1"/>
    </source>
</evidence>
<dbReference type="Gene3D" id="3.40.390.10">
    <property type="entry name" value="Collagenase (Catalytic Domain)"/>
    <property type="match status" value="1"/>
</dbReference>
<feature type="active site" evidence="11">
    <location>
        <position position="310"/>
    </location>
</feature>
<keyword evidence="10" id="KW-0865">Zymogen</keyword>
<evidence type="ECO:0000256" key="11">
    <source>
        <dbReference type="PIRSR" id="PIRSR601384-1"/>
    </source>
</evidence>
<name>A0A8H3YVD7_VENIN</name>
<keyword evidence="3 13" id="KW-0645">Protease</keyword>
<feature type="chain" id="PRO_5044521578" description="Neutral protease 2" evidence="13">
    <location>
        <begin position="21"/>
        <end position="358"/>
    </location>
</feature>
<comment type="cofactor">
    <cofactor evidence="12 13">
        <name>Zn(2+)</name>
        <dbReference type="ChEBI" id="CHEBI:29105"/>
    </cofactor>
    <text evidence="12 13">Binds 1 zinc ion per subunit.</text>
</comment>
<comment type="subcellular location">
    <subcellularLocation>
        <location evidence="13">Secreted</location>
    </subcellularLocation>
</comment>
<comment type="catalytic activity">
    <reaction evidence="1 13">
        <text>Preferential cleavage of bonds with hydrophobic residues in P1'. Also 3-Asn-|-Gln-4 and 8-Gly-|-Ser-9 bonds in insulin B chain.</text>
        <dbReference type="EC" id="3.4.24.39"/>
    </reaction>
</comment>
<evidence type="ECO:0000256" key="8">
    <source>
        <dbReference type="ARBA" id="ARBA00022833"/>
    </source>
</evidence>
<keyword evidence="5 12" id="KW-0479">Metal-binding</keyword>
<gene>
    <name evidence="14" type="ORF">BLS_001490</name>
    <name evidence="16" type="ORF">EG327_003390</name>
    <name evidence="15" type="ORF">EG328_006178</name>
</gene>
<dbReference type="GO" id="GO:0046872">
    <property type="term" value="F:metal ion binding"/>
    <property type="evidence" value="ECO:0007669"/>
    <property type="project" value="UniProtKB-KW"/>
</dbReference>
<comment type="function">
    <text evidence="13">Secreted metalloproteinase that allows assimilation of proteinaceous substrates. Shows high activities on basic nuclear substrates such as histone and protamine.</text>
</comment>
<dbReference type="Proteomes" id="UP000447873">
    <property type="component" value="Unassembled WGS sequence"/>
</dbReference>
<dbReference type="GO" id="GO:0005576">
    <property type="term" value="C:extracellular region"/>
    <property type="evidence" value="ECO:0007669"/>
    <property type="project" value="UniProtKB-SubCell"/>
</dbReference>
<dbReference type="Pfam" id="PF02102">
    <property type="entry name" value="Peptidase_M35"/>
    <property type="match status" value="1"/>
</dbReference>
<evidence type="ECO:0000256" key="10">
    <source>
        <dbReference type="ARBA" id="ARBA00023145"/>
    </source>
</evidence>
<proteinExistence type="inferred from homology"/>
<evidence type="ECO:0000256" key="5">
    <source>
        <dbReference type="ARBA" id="ARBA00022723"/>
    </source>
</evidence>
<dbReference type="InterPro" id="IPR050414">
    <property type="entry name" value="Fungal_M35_metalloproteases"/>
</dbReference>
<dbReference type="EMBL" id="WNWQ01001336">
    <property type="protein sequence ID" value="KAE9961704.1"/>
    <property type="molecule type" value="Genomic_DNA"/>
</dbReference>
<feature type="binding site" evidence="12">
    <location>
        <position position="324"/>
    </location>
    <ligand>
        <name>Zn(2+)</name>
        <dbReference type="ChEBI" id="CHEBI:29105"/>
        <note>catalytic</note>
    </ligand>
</feature>
<dbReference type="SUPFAM" id="SSF55486">
    <property type="entry name" value="Metalloproteases ('zincins'), catalytic domain"/>
    <property type="match status" value="1"/>
</dbReference>
<comment type="similarity">
    <text evidence="2 13">Belongs to the peptidase M35 family.</text>
</comment>
<dbReference type="InterPro" id="IPR024079">
    <property type="entry name" value="MetalloPept_cat_dom_sf"/>
</dbReference>
<dbReference type="AlphaFoldDB" id="A0A8H3YVD7"/>
<dbReference type="EC" id="3.4.24.39" evidence="13"/>
<evidence type="ECO:0000313" key="18">
    <source>
        <dbReference type="Proteomes" id="UP000490939"/>
    </source>
</evidence>
<evidence type="ECO:0000256" key="3">
    <source>
        <dbReference type="ARBA" id="ARBA00022670"/>
    </source>
</evidence>
<reference evidence="15 17" key="1">
    <citation type="submission" date="2018-12" db="EMBL/GenBank/DDBJ databases">
        <title>Venturia inaequalis Genome Resource.</title>
        <authorList>
            <person name="Lichtner F.J."/>
        </authorList>
    </citation>
    <scope>NUCLEOTIDE SEQUENCE [LARGE SCALE GENOMIC DNA]</scope>
    <source>
        <strain evidence="15 17">120213</strain>
        <strain evidence="14">Bline_iso_100314</strain>
        <strain evidence="16 18">DMI_063113</strain>
    </source>
</reference>
<dbReference type="Proteomes" id="UP000433883">
    <property type="component" value="Unassembled WGS sequence"/>
</dbReference>
<organism evidence="15 17">
    <name type="scientific">Venturia inaequalis</name>
    <name type="common">Apple scab fungus</name>
    <dbReference type="NCBI Taxonomy" id="5025"/>
    <lineage>
        <taxon>Eukaryota</taxon>
        <taxon>Fungi</taxon>
        <taxon>Dikarya</taxon>
        <taxon>Ascomycota</taxon>
        <taxon>Pezizomycotina</taxon>
        <taxon>Dothideomycetes</taxon>
        <taxon>Pleosporomycetidae</taxon>
        <taxon>Venturiales</taxon>
        <taxon>Venturiaceae</taxon>
        <taxon>Venturia</taxon>
    </lineage>
</organism>
<feature type="binding site" evidence="12">
    <location>
        <position position="309"/>
    </location>
    <ligand>
        <name>Zn(2+)</name>
        <dbReference type="ChEBI" id="CHEBI:29105"/>
        <note>catalytic</note>
    </ligand>
</feature>
<dbReference type="PANTHER" id="PTHR37016">
    <property type="match status" value="1"/>
</dbReference>
<dbReference type="InterPro" id="IPR001384">
    <property type="entry name" value="Peptidase_M35"/>
</dbReference>
<evidence type="ECO:0000256" key="12">
    <source>
        <dbReference type="PIRSR" id="PIRSR601384-2"/>
    </source>
</evidence>
<evidence type="ECO:0000256" key="4">
    <source>
        <dbReference type="ARBA" id="ARBA00022685"/>
    </source>
</evidence>
<evidence type="ECO:0000256" key="1">
    <source>
        <dbReference type="ARBA" id="ARBA00001187"/>
    </source>
</evidence>
<evidence type="ECO:0000256" key="2">
    <source>
        <dbReference type="ARBA" id="ARBA00010279"/>
    </source>
</evidence>
<dbReference type="PRINTS" id="PR00768">
    <property type="entry name" value="DEUTEROLYSIN"/>
</dbReference>
<keyword evidence="9 13" id="KW-0482">Metalloprotease</keyword>
<dbReference type="Gene3D" id="2.60.40.2970">
    <property type="match status" value="1"/>
</dbReference>
<protein>
    <recommendedName>
        <fullName evidence="13">Neutral protease 2</fullName>
        <ecNumber evidence="13">3.4.24.39</ecNumber>
    </recommendedName>
    <alternativeName>
        <fullName evidence="13">Deuterolysin</fullName>
    </alternativeName>
</protein>
<keyword evidence="4 13" id="KW-0165">Cleavage on pair of basic residues</keyword>
<keyword evidence="7 13" id="KW-0378">Hydrolase</keyword>
<evidence type="ECO:0000313" key="15">
    <source>
        <dbReference type="EMBL" id="KAE9970526.1"/>
    </source>
</evidence>
<dbReference type="GO" id="GO:0006508">
    <property type="term" value="P:proteolysis"/>
    <property type="evidence" value="ECO:0007669"/>
    <property type="project" value="UniProtKB-KW"/>
</dbReference>
<dbReference type="EMBL" id="WNWS01000327">
    <property type="protein sequence ID" value="KAE9970526.1"/>
    <property type="molecule type" value="Genomic_DNA"/>
</dbReference>
<evidence type="ECO:0000256" key="6">
    <source>
        <dbReference type="ARBA" id="ARBA00022729"/>
    </source>
</evidence>
<keyword evidence="8 12" id="KW-0862">Zinc</keyword>